<dbReference type="PANTHER" id="PTHR43466:SF1">
    <property type="entry name" value="2-OXO-4-HYDROXY-4-CARBOXY-5-UREIDOIMIDAZOLINE DECARBOXYLASE-RELATED"/>
    <property type="match status" value="1"/>
</dbReference>
<evidence type="ECO:0000256" key="5">
    <source>
        <dbReference type="ARBA" id="ARBA00022793"/>
    </source>
</evidence>
<dbReference type="GO" id="GO:0051997">
    <property type="term" value="F:2-oxo-4-hydroxy-4-carboxy-5-ureidoimidazoline decarboxylase activity"/>
    <property type="evidence" value="ECO:0007669"/>
    <property type="project" value="UniProtKB-EC"/>
</dbReference>
<protein>
    <recommendedName>
        <fullName evidence="3">2-oxo-4-hydroxy-4-carboxy-5-ureidoimidazoline decarboxylase</fullName>
        <ecNumber evidence="3">4.1.1.97</ecNumber>
    </recommendedName>
</protein>
<keyword evidence="4" id="KW-0659">Purine metabolism</keyword>
<keyword evidence="6" id="KW-0456">Lyase</keyword>
<dbReference type="Gene3D" id="1.10.3330.10">
    <property type="entry name" value="Oxo-4-hydroxy-4-carboxy-5-ureidoimidazoline decarboxylase"/>
    <property type="match status" value="1"/>
</dbReference>
<dbReference type="GeneID" id="94364803"/>
<evidence type="ECO:0000256" key="6">
    <source>
        <dbReference type="ARBA" id="ARBA00023239"/>
    </source>
</evidence>
<evidence type="ECO:0000256" key="3">
    <source>
        <dbReference type="ARBA" id="ARBA00012257"/>
    </source>
</evidence>
<dbReference type="NCBIfam" id="TIGR03164">
    <property type="entry name" value="UHCUDC"/>
    <property type="match status" value="1"/>
</dbReference>
<dbReference type="RefSeq" id="WP_109532765.1">
    <property type="nucleotide sequence ID" value="NZ_QEYD01000004.1"/>
</dbReference>
<dbReference type="PANTHER" id="PTHR43466">
    <property type="entry name" value="2-OXO-4-HYDROXY-4-CARBOXY-5-UREIDOIMIDAZOLINE DECARBOXYLASE-RELATED"/>
    <property type="match status" value="1"/>
</dbReference>
<dbReference type="Pfam" id="PF09349">
    <property type="entry name" value="OHCU_decarbox"/>
    <property type="match status" value="1"/>
</dbReference>
<dbReference type="InterPro" id="IPR018020">
    <property type="entry name" value="OHCU_decarboxylase"/>
</dbReference>
<dbReference type="SUPFAM" id="SSF158694">
    <property type="entry name" value="UraD-Like"/>
    <property type="match status" value="1"/>
</dbReference>
<dbReference type="GO" id="GO:0000255">
    <property type="term" value="P:allantoin metabolic process"/>
    <property type="evidence" value="ECO:0007669"/>
    <property type="project" value="InterPro"/>
</dbReference>
<feature type="domain" description="Oxo-4-hydroxy-4-carboxy-5-ureidoimidazoline decarboxylase" evidence="7">
    <location>
        <begin position="15"/>
        <end position="170"/>
    </location>
</feature>
<dbReference type="GO" id="GO:0006144">
    <property type="term" value="P:purine nucleobase metabolic process"/>
    <property type="evidence" value="ECO:0007669"/>
    <property type="project" value="UniProtKB-KW"/>
</dbReference>
<dbReference type="InterPro" id="IPR017580">
    <property type="entry name" value="OHCU_decarboxylase-1"/>
</dbReference>
<keyword evidence="9" id="KW-1185">Reference proteome</keyword>
<dbReference type="EMBL" id="QEYD01000004">
    <property type="protein sequence ID" value="PWE29652.1"/>
    <property type="molecule type" value="Genomic_DNA"/>
</dbReference>
<evidence type="ECO:0000256" key="1">
    <source>
        <dbReference type="ARBA" id="ARBA00001163"/>
    </source>
</evidence>
<comment type="pathway">
    <text evidence="2">Purine metabolism; urate degradation; (S)-allantoin from urate: step 3/3.</text>
</comment>
<dbReference type="AlphaFoldDB" id="A0A2U2CCS8"/>
<evidence type="ECO:0000259" key="7">
    <source>
        <dbReference type="Pfam" id="PF09349"/>
    </source>
</evidence>
<comment type="caution">
    <text evidence="8">The sequence shown here is derived from an EMBL/GenBank/DDBJ whole genome shotgun (WGS) entry which is preliminary data.</text>
</comment>
<evidence type="ECO:0000256" key="4">
    <source>
        <dbReference type="ARBA" id="ARBA00022631"/>
    </source>
</evidence>
<evidence type="ECO:0000313" key="9">
    <source>
        <dbReference type="Proteomes" id="UP000244940"/>
    </source>
</evidence>
<reference evidence="8 9" key="1">
    <citation type="submission" date="2018-05" db="EMBL/GenBank/DDBJ databases">
        <title>Pararhodobacter marina sp. nov., isolated from deep-sea water of the Indian Ocean.</title>
        <authorList>
            <person name="Lai Q.Sr."/>
            <person name="Liu X."/>
            <person name="Shao Z."/>
        </authorList>
    </citation>
    <scope>NUCLEOTIDE SEQUENCE [LARGE SCALE GENOMIC DNA]</scope>
    <source>
        <strain evidence="8 9">CIC4N-9</strain>
    </source>
</reference>
<organism evidence="8 9">
    <name type="scientific">Pararhodobacter marinus</name>
    <dbReference type="NCBI Taxonomy" id="2184063"/>
    <lineage>
        <taxon>Bacteria</taxon>
        <taxon>Pseudomonadati</taxon>
        <taxon>Pseudomonadota</taxon>
        <taxon>Alphaproteobacteria</taxon>
        <taxon>Rhodobacterales</taxon>
        <taxon>Paracoccaceae</taxon>
        <taxon>Pararhodobacter</taxon>
    </lineage>
</organism>
<dbReference type="InterPro" id="IPR036778">
    <property type="entry name" value="OHCU_decarboxylase_sf"/>
</dbReference>
<sequence>MPYREQPPLSIAALNAASPEDAVAMLAPVVERSPWLARRLAGARPFADAAQLAALLRRTIMALSRDERLLLLRAHPELAPATPETMTAASQGEQGRLGLAHPSPAIAGRLSALNRQYSERFGYPFIIALHAMQDLDAVLAQFEGRLRNDPVEEMVQALSNVVSVATARLARMTGGAAIGEAV</sequence>
<evidence type="ECO:0000256" key="2">
    <source>
        <dbReference type="ARBA" id="ARBA00004754"/>
    </source>
</evidence>
<dbReference type="Proteomes" id="UP000244940">
    <property type="component" value="Unassembled WGS sequence"/>
</dbReference>
<gene>
    <name evidence="8" type="primary">uraD</name>
    <name evidence="8" type="ORF">C4N9_07870</name>
</gene>
<evidence type="ECO:0000313" key="8">
    <source>
        <dbReference type="EMBL" id="PWE29652.1"/>
    </source>
</evidence>
<accession>A0A2U2CCS8</accession>
<comment type="catalytic activity">
    <reaction evidence="1">
        <text>5-hydroxy-2-oxo-4-ureido-2,5-dihydro-1H-imidazole-5-carboxylate + H(+) = (S)-allantoin + CO2</text>
        <dbReference type="Rhea" id="RHEA:26301"/>
        <dbReference type="ChEBI" id="CHEBI:15378"/>
        <dbReference type="ChEBI" id="CHEBI:15678"/>
        <dbReference type="ChEBI" id="CHEBI:16526"/>
        <dbReference type="ChEBI" id="CHEBI:58639"/>
        <dbReference type="EC" id="4.1.1.97"/>
    </reaction>
</comment>
<dbReference type="UniPathway" id="UPA00394">
    <property type="reaction ID" value="UER00652"/>
</dbReference>
<keyword evidence="5" id="KW-0210">Decarboxylase</keyword>
<proteinExistence type="predicted"/>
<name>A0A2U2CCS8_9RHOB</name>
<dbReference type="GO" id="GO:0019628">
    <property type="term" value="P:urate catabolic process"/>
    <property type="evidence" value="ECO:0007669"/>
    <property type="project" value="UniProtKB-UniPathway"/>
</dbReference>
<dbReference type="OrthoDB" id="9800909at2"/>
<dbReference type="EC" id="4.1.1.97" evidence="3"/>